<evidence type="ECO:0000313" key="2">
    <source>
        <dbReference type="Proteomes" id="UP000789860"/>
    </source>
</evidence>
<reference evidence="1" key="1">
    <citation type="submission" date="2021-06" db="EMBL/GenBank/DDBJ databases">
        <authorList>
            <person name="Kallberg Y."/>
            <person name="Tangrot J."/>
            <person name="Rosling A."/>
        </authorList>
    </citation>
    <scope>NUCLEOTIDE SEQUENCE</scope>
    <source>
        <strain evidence="1">AU212A</strain>
    </source>
</reference>
<organism evidence="1 2">
    <name type="scientific">Scutellospora calospora</name>
    <dbReference type="NCBI Taxonomy" id="85575"/>
    <lineage>
        <taxon>Eukaryota</taxon>
        <taxon>Fungi</taxon>
        <taxon>Fungi incertae sedis</taxon>
        <taxon>Mucoromycota</taxon>
        <taxon>Glomeromycotina</taxon>
        <taxon>Glomeromycetes</taxon>
        <taxon>Diversisporales</taxon>
        <taxon>Gigasporaceae</taxon>
        <taxon>Scutellospora</taxon>
    </lineage>
</organism>
<evidence type="ECO:0000313" key="1">
    <source>
        <dbReference type="EMBL" id="CAG8656217.1"/>
    </source>
</evidence>
<accession>A0ACA9NKT7</accession>
<dbReference type="Proteomes" id="UP000789860">
    <property type="component" value="Unassembled WGS sequence"/>
</dbReference>
<feature type="non-terminal residue" evidence="1">
    <location>
        <position position="1"/>
    </location>
</feature>
<feature type="non-terminal residue" evidence="1">
    <location>
        <position position="84"/>
    </location>
</feature>
<proteinExistence type="predicted"/>
<protein>
    <submittedName>
        <fullName evidence="1">11003_t:CDS:1</fullName>
    </submittedName>
</protein>
<sequence>ISIEKDNKVTQVLKSSNLIMPREFSEDLRWRVAYLHADGYNNKDIAKILYISKSTVYRIIRNFQKWRYVKPPFKGQTGRRKAFK</sequence>
<keyword evidence="2" id="KW-1185">Reference proteome</keyword>
<comment type="caution">
    <text evidence="1">The sequence shown here is derived from an EMBL/GenBank/DDBJ whole genome shotgun (WGS) entry which is preliminary data.</text>
</comment>
<name>A0ACA9NKT7_9GLOM</name>
<gene>
    <name evidence="1" type="ORF">SCALOS_LOCUS8853</name>
</gene>
<dbReference type="EMBL" id="CAJVPM010025066">
    <property type="protein sequence ID" value="CAG8656217.1"/>
    <property type="molecule type" value="Genomic_DNA"/>
</dbReference>